<proteinExistence type="predicted"/>
<evidence type="ECO:0000256" key="1">
    <source>
        <dbReference type="SAM" id="SignalP"/>
    </source>
</evidence>
<protein>
    <submittedName>
        <fullName evidence="2">Uncharacterized protein</fullName>
    </submittedName>
</protein>
<reference evidence="2" key="2">
    <citation type="journal article" date="2015" name="Data Brief">
        <title>Shoot transcriptome of the giant reed, Arundo donax.</title>
        <authorList>
            <person name="Barrero R.A."/>
            <person name="Guerrero F.D."/>
            <person name="Moolhuijzen P."/>
            <person name="Goolsby J.A."/>
            <person name="Tidwell J."/>
            <person name="Bellgard S.E."/>
            <person name="Bellgard M.I."/>
        </authorList>
    </citation>
    <scope>NUCLEOTIDE SEQUENCE</scope>
    <source>
        <tissue evidence="2">Shoot tissue taken approximately 20 cm above the soil surface</tissue>
    </source>
</reference>
<name>A0A0A8ZCW6_ARUDO</name>
<sequence>MAASLMLSAVLLPIGATALQPTACL</sequence>
<reference evidence="2" key="1">
    <citation type="submission" date="2014-09" db="EMBL/GenBank/DDBJ databases">
        <authorList>
            <person name="Magalhaes I.L.F."/>
            <person name="Oliveira U."/>
            <person name="Santos F.R."/>
            <person name="Vidigal T.H.D.A."/>
            <person name="Brescovit A.D."/>
            <person name="Santos A.J."/>
        </authorList>
    </citation>
    <scope>NUCLEOTIDE SEQUENCE</scope>
    <source>
        <tissue evidence="2">Shoot tissue taken approximately 20 cm above the soil surface</tissue>
    </source>
</reference>
<organism evidence="2">
    <name type="scientific">Arundo donax</name>
    <name type="common">Giant reed</name>
    <name type="synonym">Donax arundinaceus</name>
    <dbReference type="NCBI Taxonomy" id="35708"/>
    <lineage>
        <taxon>Eukaryota</taxon>
        <taxon>Viridiplantae</taxon>
        <taxon>Streptophyta</taxon>
        <taxon>Embryophyta</taxon>
        <taxon>Tracheophyta</taxon>
        <taxon>Spermatophyta</taxon>
        <taxon>Magnoliopsida</taxon>
        <taxon>Liliopsida</taxon>
        <taxon>Poales</taxon>
        <taxon>Poaceae</taxon>
        <taxon>PACMAD clade</taxon>
        <taxon>Arundinoideae</taxon>
        <taxon>Arundineae</taxon>
        <taxon>Arundo</taxon>
    </lineage>
</organism>
<feature type="signal peptide" evidence="1">
    <location>
        <begin position="1"/>
        <end position="18"/>
    </location>
</feature>
<accession>A0A0A8ZCW6</accession>
<evidence type="ECO:0000313" key="2">
    <source>
        <dbReference type="EMBL" id="JAD36621.1"/>
    </source>
</evidence>
<dbReference type="AlphaFoldDB" id="A0A0A8ZCW6"/>
<dbReference type="EMBL" id="GBRH01261274">
    <property type="protein sequence ID" value="JAD36621.1"/>
    <property type="molecule type" value="Transcribed_RNA"/>
</dbReference>
<keyword evidence="1" id="KW-0732">Signal</keyword>
<feature type="chain" id="PRO_5002059929" evidence="1">
    <location>
        <begin position="19"/>
        <end position="25"/>
    </location>
</feature>